<feature type="signal peptide" evidence="1">
    <location>
        <begin position="1"/>
        <end position="35"/>
    </location>
</feature>
<keyword evidence="3" id="KW-1185">Reference proteome</keyword>
<comment type="caution">
    <text evidence="2">The sequence shown here is derived from an EMBL/GenBank/DDBJ whole genome shotgun (WGS) entry which is preliminary data.</text>
</comment>
<sequence>MLMQLTHQKKQVAAGVLMLASAGLVAGTAGTSASAADDQSIGLPGSGTQTHARLDSLNNSGVRGKATVTVQGRKVEVSVDARHLVKGMPHAMHFHFSAKSEHECPTVRDDKNSDHRLNTVEGIPSYGAVRASLTTRGDHSPKSALAVNRFPKAKDHQIHYDRTFRVSKKLARAIERGDAAVVIHGIDYNQNGKYDFSAGKSDLDPSLPAEATDPVACGVLHESSGPLSTP</sequence>
<protein>
    <recommendedName>
        <fullName evidence="4">CHRD domain-containing protein</fullName>
    </recommendedName>
</protein>
<proteinExistence type="predicted"/>
<evidence type="ECO:0000256" key="1">
    <source>
        <dbReference type="SAM" id="SignalP"/>
    </source>
</evidence>
<evidence type="ECO:0000313" key="3">
    <source>
        <dbReference type="Proteomes" id="UP001501771"/>
    </source>
</evidence>
<dbReference type="EMBL" id="BAAAQR010000018">
    <property type="protein sequence ID" value="GAA2156128.1"/>
    <property type="molecule type" value="Genomic_DNA"/>
</dbReference>
<dbReference type="Proteomes" id="UP001501771">
    <property type="component" value="Unassembled WGS sequence"/>
</dbReference>
<accession>A0ABN3A8S9</accession>
<reference evidence="2 3" key="1">
    <citation type="journal article" date="2019" name="Int. J. Syst. Evol. Microbiol.">
        <title>The Global Catalogue of Microorganisms (GCM) 10K type strain sequencing project: providing services to taxonomists for standard genome sequencing and annotation.</title>
        <authorList>
            <consortium name="The Broad Institute Genomics Platform"/>
            <consortium name="The Broad Institute Genome Sequencing Center for Infectious Disease"/>
            <person name="Wu L."/>
            <person name="Ma J."/>
        </authorList>
    </citation>
    <scope>NUCLEOTIDE SEQUENCE [LARGE SCALE GENOMIC DNA]</scope>
    <source>
        <strain evidence="2 3">JCM 16022</strain>
    </source>
</reference>
<gene>
    <name evidence="2" type="ORF">GCM10009844_44100</name>
</gene>
<feature type="chain" id="PRO_5046294114" description="CHRD domain-containing protein" evidence="1">
    <location>
        <begin position="36"/>
        <end position="230"/>
    </location>
</feature>
<evidence type="ECO:0008006" key="4">
    <source>
        <dbReference type="Google" id="ProtNLM"/>
    </source>
</evidence>
<name>A0ABN3A8S9_9ACTN</name>
<evidence type="ECO:0000313" key="2">
    <source>
        <dbReference type="EMBL" id="GAA2156128.1"/>
    </source>
</evidence>
<organism evidence="2 3">
    <name type="scientific">Nocardioides koreensis</name>
    <dbReference type="NCBI Taxonomy" id="433651"/>
    <lineage>
        <taxon>Bacteria</taxon>
        <taxon>Bacillati</taxon>
        <taxon>Actinomycetota</taxon>
        <taxon>Actinomycetes</taxon>
        <taxon>Propionibacteriales</taxon>
        <taxon>Nocardioidaceae</taxon>
        <taxon>Nocardioides</taxon>
    </lineage>
</organism>
<keyword evidence="1" id="KW-0732">Signal</keyword>